<feature type="region of interest" description="Disordered" evidence="1">
    <location>
        <begin position="70"/>
        <end position="198"/>
    </location>
</feature>
<protein>
    <submittedName>
        <fullName evidence="2">Uncharacterized protein</fullName>
    </submittedName>
</protein>
<comment type="caution">
    <text evidence="2">The sequence shown here is derived from an EMBL/GenBank/DDBJ whole genome shotgun (WGS) entry which is preliminary data.</text>
</comment>
<proteinExistence type="predicted"/>
<accession>A0ABQ7DZS1</accession>
<dbReference type="Proteomes" id="UP000266723">
    <property type="component" value="Unassembled WGS sequence"/>
</dbReference>
<feature type="compositionally biased region" description="Basic and acidic residues" evidence="1">
    <location>
        <begin position="87"/>
        <end position="98"/>
    </location>
</feature>
<keyword evidence="3" id="KW-1185">Reference proteome</keyword>
<feature type="compositionally biased region" description="Basic residues" evidence="1">
    <location>
        <begin position="182"/>
        <end position="191"/>
    </location>
</feature>
<sequence>MSPSSYHSVELSTDRLDLALAGVKGGTNEVSEAPQSPRAEEAALPRLLGSKTVISKSTAKIIILANSLRKTSRKKDQKNTNTYGRGSPERSVRKETGQDPRAGPFSQGHLAHGRGRPALRSPRPWARTTSTTVTSPMGEDDQHHGHLAHGRGRPSLRSPRPWARTTSTTVTSPMGEDDHHQGHLAHGRGRPAPRSPRPWARTIHARLTSPQGEDNPIPASPTRFDSRVLHIVVISDFWIIYLSFRLDRSFSRSFTTKIVEKPEGLKTAQEDLNVSRGRSTI</sequence>
<feature type="compositionally biased region" description="Basic residues" evidence="1">
    <location>
        <begin position="145"/>
        <end position="154"/>
    </location>
</feature>
<evidence type="ECO:0000256" key="1">
    <source>
        <dbReference type="SAM" id="MobiDB-lite"/>
    </source>
</evidence>
<gene>
    <name evidence="2" type="ORF">DY000_02030964</name>
</gene>
<evidence type="ECO:0000313" key="3">
    <source>
        <dbReference type="Proteomes" id="UP000266723"/>
    </source>
</evidence>
<name>A0ABQ7DZS1_BRACR</name>
<dbReference type="EMBL" id="QGKV02000649">
    <property type="protein sequence ID" value="KAF3582856.1"/>
    <property type="molecule type" value="Genomic_DNA"/>
</dbReference>
<evidence type="ECO:0000313" key="2">
    <source>
        <dbReference type="EMBL" id="KAF3582856.1"/>
    </source>
</evidence>
<organism evidence="2 3">
    <name type="scientific">Brassica cretica</name>
    <name type="common">Mustard</name>
    <dbReference type="NCBI Taxonomy" id="69181"/>
    <lineage>
        <taxon>Eukaryota</taxon>
        <taxon>Viridiplantae</taxon>
        <taxon>Streptophyta</taxon>
        <taxon>Embryophyta</taxon>
        <taxon>Tracheophyta</taxon>
        <taxon>Spermatophyta</taxon>
        <taxon>Magnoliopsida</taxon>
        <taxon>eudicotyledons</taxon>
        <taxon>Gunneridae</taxon>
        <taxon>Pentapetalae</taxon>
        <taxon>rosids</taxon>
        <taxon>malvids</taxon>
        <taxon>Brassicales</taxon>
        <taxon>Brassicaceae</taxon>
        <taxon>Brassiceae</taxon>
        <taxon>Brassica</taxon>
    </lineage>
</organism>
<reference evidence="2 3" key="1">
    <citation type="journal article" date="2020" name="BMC Genomics">
        <title>Intraspecific diversification of the crop wild relative Brassica cretica Lam. using demographic model selection.</title>
        <authorList>
            <person name="Kioukis A."/>
            <person name="Michalopoulou V.A."/>
            <person name="Briers L."/>
            <person name="Pirintsos S."/>
            <person name="Studholme D.J."/>
            <person name="Pavlidis P."/>
            <person name="Sarris P.F."/>
        </authorList>
    </citation>
    <scope>NUCLEOTIDE SEQUENCE [LARGE SCALE GENOMIC DNA]</scope>
    <source>
        <strain evidence="3">cv. PFS-1207/04</strain>
    </source>
</reference>